<evidence type="ECO:0000256" key="2">
    <source>
        <dbReference type="ARBA" id="ARBA00022475"/>
    </source>
</evidence>
<dbReference type="AlphaFoldDB" id="A0A4Q5L9H4"/>
<dbReference type="Pfam" id="PF13231">
    <property type="entry name" value="PMT_2"/>
    <property type="match status" value="1"/>
</dbReference>
<dbReference type="PANTHER" id="PTHR33908:SF11">
    <property type="entry name" value="MEMBRANE PROTEIN"/>
    <property type="match status" value="1"/>
</dbReference>
<proteinExistence type="predicted"/>
<dbReference type="GO" id="GO:0005886">
    <property type="term" value="C:plasma membrane"/>
    <property type="evidence" value="ECO:0007669"/>
    <property type="project" value="UniProtKB-SubCell"/>
</dbReference>
<feature type="domain" description="Glycosyltransferase RgtA/B/C/D-like" evidence="9">
    <location>
        <begin position="80"/>
        <end position="232"/>
    </location>
</feature>
<feature type="transmembrane region" description="Helical" evidence="8">
    <location>
        <begin position="14"/>
        <end position="32"/>
    </location>
</feature>
<feature type="transmembrane region" description="Helical" evidence="8">
    <location>
        <begin position="340"/>
        <end position="359"/>
    </location>
</feature>
<evidence type="ECO:0000256" key="7">
    <source>
        <dbReference type="ARBA" id="ARBA00023136"/>
    </source>
</evidence>
<keyword evidence="2" id="KW-1003">Cell membrane</keyword>
<evidence type="ECO:0000256" key="1">
    <source>
        <dbReference type="ARBA" id="ARBA00004651"/>
    </source>
</evidence>
<dbReference type="PANTHER" id="PTHR33908">
    <property type="entry name" value="MANNOSYLTRANSFERASE YKCB-RELATED"/>
    <property type="match status" value="1"/>
</dbReference>
<evidence type="ECO:0000256" key="6">
    <source>
        <dbReference type="ARBA" id="ARBA00022989"/>
    </source>
</evidence>
<dbReference type="GO" id="GO:0016763">
    <property type="term" value="F:pentosyltransferase activity"/>
    <property type="evidence" value="ECO:0007669"/>
    <property type="project" value="TreeGrafter"/>
</dbReference>
<keyword evidence="11" id="KW-1185">Reference proteome</keyword>
<feature type="transmembrane region" description="Helical" evidence="8">
    <location>
        <begin position="366"/>
        <end position="384"/>
    </location>
</feature>
<feature type="transmembrane region" description="Helical" evidence="8">
    <location>
        <begin position="102"/>
        <end position="122"/>
    </location>
</feature>
<feature type="transmembrane region" description="Helical" evidence="8">
    <location>
        <begin position="224"/>
        <end position="246"/>
    </location>
</feature>
<keyword evidence="3" id="KW-0328">Glycosyltransferase</keyword>
<evidence type="ECO:0000313" key="11">
    <source>
        <dbReference type="Proteomes" id="UP000294155"/>
    </source>
</evidence>
<feature type="transmembrane region" description="Helical" evidence="8">
    <location>
        <begin position="142"/>
        <end position="167"/>
    </location>
</feature>
<gene>
    <name evidence="10" type="ORF">EWM57_14080</name>
</gene>
<comment type="subcellular location">
    <subcellularLocation>
        <location evidence="1">Cell membrane</location>
        <topology evidence="1">Multi-pass membrane protein</topology>
    </subcellularLocation>
</comment>
<protein>
    <recommendedName>
        <fullName evidence="9">Glycosyltransferase RgtA/B/C/D-like domain-containing protein</fullName>
    </recommendedName>
</protein>
<keyword evidence="6 8" id="KW-1133">Transmembrane helix</keyword>
<evidence type="ECO:0000313" key="10">
    <source>
        <dbReference type="EMBL" id="RYU78419.1"/>
    </source>
</evidence>
<dbReference type="Proteomes" id="UP000294155">
    <property type="component" value="Unassembled WGS sequence"/>
</dbReference>
<keyword evidence="5 8" id="KW-0812">Transmembrane</keyword>
<keyword evidence="4" id="KW-0808">Transferase</keyword>
<evidence type="ECO:0000256" key="8">
    <source>
        <dbReference type="SAM" id="Phobius"/>
    </source>
</evidence>
<evidence type="ECO:0000256" key="5">
    <source>
        <dbReference type="ARBA" id="ARBA00022692"/>
    </source>
</evidence>
<accession>A0A4Q5L9H4</accession>
<sequence length="505" mass="57237">MNDSILESPLVRRWFWPLLLGLNFLLHLPFFSQPPNSIHVWRQSNTMAVARNLYEEDMNLLRPRVDRRNNTDGVTGMQFPSYEWLVAVGYKALGFHETIPRVLNWLIFAGGLMAFYGLIRVLTGSRTLAAVGAWGLGWSPELFYHSINALPDILAFSASVAGLYFFLRWYAERRNGLFWLSLFFTTLAGLTKLQYLVIGFPIAVVVLRDLWLRRLSWRRDALPLLVFAVVAVGATLGWYAYALHLIKVSGLTDFGLEVRPTTDLGVALHTLQHNLTSDVPELLLNYANFLLLVLGLVLVVAGGKRYSRHPWFGPVLAWALALLAYHLMELRQMTVHQYYMIPYLPVLLLPAILGAGWLLRRPRWRPVLLLLLLAQPALAFMRIAPPRWMVGAREMPAELYDPVTRAQLTAAVPDSALCVVGPDVSGCTYFYFLHKKGFGYNETSHLFQLTPTGQTYLASCIQRGARYLYTNDTTLTRKPELQPYILGPVRKVGHFEVLALRPAAK</sequence>
<name>A0A4Q5L9H4_9BACT</name>
<feature type="transmembrane region" description="Helical" evidence="8">
    <location>
        <begin position="174"/>
        <end position="190"/>
    </location>
</feature>
<dbReference type="OrthoDB" id="1112848at2"/>
<dbReference type="EMBL" id="SEWE01000030">
    <property type="protein sequence ID" value="RYU78419.1"/>
    <property type="molecule type" value="Genomic_DNA"/>
</dbReference>
<reference evidence="10 11" key="1">
    <citation type="submission" date="2019-02" db="EMBL/GenBank/DDBJ databases">
        <title>Bacterial novel species isolated from soil.</title>
        <authorList>
            <person name="Jung H.-Y."/>
        </authorList>
    </citation>
    <scope>NUCLEOTIDE SEQUENCE [LARGE SCALE GENOMIC DNA]</scope>
    <source>
        <strain evidence="10 11">1-3-3-3</strain>
    </source>
</reference>
<keyword evidence="7 8" id="KW-0472">Membrane</keyword>
<organism evidence="10 11">
    <name type="scientific">Hymenobacter persicinus</name>
    <dbReference type="NCBI Taxonomy" id="2025506"/>
    <lineage>
        <taxon>Bacteria</taxon>
        <taxon>Pseudomonadati</taxon>
        <taxon>Bacteroidota</taxon>
        <taxon>Cytophagia</taxon>
        <taxon>Cytophagales</taxon>
        <taxon>Hymenobacteraceae</taxon>
        <taxon>Hymenobacter</taxon>
    </lineage>
</organism>
<feature type="transmembrane region" description="Helical" evidence="8">
    <location>
        <begin position="283"/>
        <end position="303"/>
    </location>
</feature>
<feature type="transmembrane region" description="Helical" evidence="8">
    <location>
        <begin position="310"/>
        <end position="328"/>
    </location>
</feature>
<evidence type="ECO:0000259" key="9">
    <source>
        <dbReference type="Pfam" id="PF13231"/>
    </source>
</evidence>
<dbReference type="GO" id="GO:0009103">
    <property type="term" value="P:lipopolysaccharide biosynthetic process"/>
    <property type="evidence" value="ECO:0007669"/>
    <property type="project" value="UniProtKB-ARBA"/>
</dbReference>
<dbReference type="InterPro" id="IPR050297">
    <property type="entry name" value="LipidA_mod_glycosyltrf_83"/>
</dbReference>
<dbReference type="RefSeq" id="WP_129921797.1">
    <property type="nucleotide sequence ID" value="NZ_SEWE01000030.1"/>
</dbReference>
<evidence type="ECO:0000256" key="3">
    <source>
        <dbReference type="ARBA" id="ARBA00022676"/>
    </source>
</evidence>
<comment type="caution">
    <text evidence="10">The sequence shown here is derived from an EMBL/GenBank/DDBJ whole genome shotgun (WGS) entry which is preliminary data.</text>
</comment>
<feature type="transmembrane region" description="Helical" evidence="8">
    <location>
        <begin position="196"/>
        <end position="212"/>
    </location>
</feature>
<dbReference type="InterPro" id="IPR038731">
    <property type="entry name" value="RgtA/B/C-like"/>
</dbReference>
<evidence type="ECO:0000256" key="4">
    <source>
        <dbReference type="ARBA" id="ARBA00022679"/>
    </source>
</evidence>